<dbReference type="PANTHER" id="PTHR21024:SF0">
    <property type="entry name" value="ELECTRON TRANSFER FLAVOPROTEIN REGULATORY FACTOR 1"/>
    <property type="match status" value="1"/>
</dbReference>
<dbReference type="Proteomes" id="UP000193986">
    <property type="component" value="Unassembled WGS sequence"/>
</dbReference>
<dbReference type="AlphaFoldDB" id="A0A1Y2ART9"/>
<dbReference type="PANTHER" id="PTHR21024">
    <property type="entry name" value="GROWTH HORMONE-INDUCIBLE SOLUBLE PROTEIN-RELATED"/>
    <property type="match status" value="1"/>
</dbReference>
<evidence type="ECO:0000256" key="1">
    <source>
        <dbReference type="ARBA" id="ARBA00009508"/>
    </source>
</evidence>
<feature type="region of interest" description="Disordered" evidence="2">
    <location>
        <begin position="1"/>
        <end position="23"/>
    </location>
</feature>
<evidence type="ECO:0000259" key="3">
    <source>
        <dbReference type="Pfam" id="PF05347"/>
    </source>
</evidence>
<organism evidence="4 5">
    <name type="scientific">Naematelia encephala</name>
    <dbReference type="NCBI Taxonomy" id="71784"/>
    <lineage>
        <taxon>Eukaryota</taxon>
        <taxon>Fungi</taxon>
        <taxon>Dikarya</taxon>
        <taxon>Basidiomycota</taxon>
        <taxon>Agaricomycotina</taxon>
        <taxon>Tremellomycetes</taxon>
        <taxon>Tremellales</taxon>
        <taxon>Naemateliaceae</taxon>
        <taxon>Naematelia</taxon>
    </lineage>
</organism>
<reference evidence="4 5" key="1">
    <citation type="submission" date="2016-07" db="EMBL/GenBank/DDBJ databases">
        <title>Pervasive Adenine N6-methylation of Active Genes in Fungi.</title>
        <authorList>
            <consortium name="DOE Joint Genome Institute"/>
            <person name="Mondo S.J."/>
            <person name="Dannebaum R.O."/>
            <person name="Kuo R.C."/>
            <person name="Labutti K."/>
            <person name="Haridas S."/>
            <person name="Kuo A."/>
            <person name="Salamov A."/>
            <person name="Ahrendt S.R."/>
            <person name="Lipzen A."/>
            <person name="Sullivan W."/>
            <person name="Andreopoulos W.B."/>
            <person name="Clum A."/>
            <person name="Lindquist E."/>
            <person name="Daum C."/>
            <person name="Ramamoorthy G.K."/>
            <person name="Gryganskyi A."/>
            <person name="Culley D."/>
            <person name="Magnuson J.K."/>
            <person name="James T.Y."/>
            <person name="O'Malley M.A."/>
            <person name="Stajich J.E."/>
            <person name="Spatafora J.W."/>
            <person name="Visel A."/>
            <person name="Grigoriev I.V."/>
        </authorList>
    </citation>
    <scope>NUCLEOTIDE SEQUENCE [LARGE SCALE GENOMIC DNA]</scope>
    <source>
        <strain evidence="4 5">68-887.2</strain>
    </source>
</reference>
<feature type="compositionally biased region" description="Low complexity" evidence="2">
    <location>
        <begin position="8"/>
        <end position="23"/>
    </location>
</feature>
<comment type="caution">
    <text evidence="4">The sequence shown here is derived from an EMBL/GenBank/DDBJ whole genome shotgun (WGS) entry which is preliminary data.</text>
</comment>
<dbReference type="GO" id="GO:0090324">
    <property type="term" value="P:negative regulation of oxidative phosphorylation"/>
    <property type="evidence" value="ECO:0007669"/>
    <property type="project" value="InterPro"/>
</dbReference>
<dbReference type="InParanoid" id="A0A1Y2ART9"/>
<feature type="compositionally biased region" description="Low complexity" evidence="2">
    <location>
        <begin position="62"/>
        <end position="72"/>
    </location>
</feature>
<feature type="compositionally biased region" description="Low complexity" evidence="2">
    <location>
        <begin position="38"/>
        <end position="55"/>
    </location>
</feature>
<proteinExistence type="inferred from homology"/>
<dbReference type="GO" id="GO:0022904">
    <property type="term" value="P:respiratory electron transport chain"/>
    <property type="evidence" value="ECO:0007669"/>
    <property type="project" value="TreeGrafter"/>
</dbReference>
<dbReference type="EMBL" id="MCFC01000059">
    <property type="protein sequence ID" value="ORY25252.1"/>
    <property type="molecule type" value="Genomic_DNA"/>
</dbReference>
<dbReference type="CDD" id="cd20265">
    <property type="entry name" value="Complex1_LYR_ETFRF1_LYRM5"/>
    <property type="match status" value="1"/>
</dbReference>
<keyword evidence="5" id="KW-1185">Reference proteome</keyword>
<dbReference type="OrthoDB" id="10258445at2759"/>
<feature type="domain" description="Complex 1 LYR protein" evidence="3">
    <location>
        <begin position="85"/>
        <end position="135"/>
    </location>
</feature>
<accession>A0A1Y2ART9</accession>
<comment type="similarity">
    <text evidence="1">Belongs to the complex I LYR family.</text>
</comment>
<dbReference type="InterPro" id="IPR045296">
    <property type="entry name" value="Complex1_LYR_ETFRF1_LYRM5"/>
</dbReference>
<dbReference type="Pfam" id="PF05347">
    <property type="entry name" value="Complex1_LYR"/>
    <property type="match status" value="1"/>
</dbReference>
<protein>
    <recommendedName>
        <fullName evidence="3">Complex 1 LYR protein domain-containing protein</fullName>
    </recommendedName>
</protein>
<gene>
    <name evidence="4" type="ORF">BCR39DRAFT_544640</name>
</gene>
<dbReference type="InterPro" id="IPR052000">
    <property type="entry name" value="ETFRF1"/>
</dbReference>
<name>A0A1Y2ART9_9TREE</name>
<evidence type="ECO:0000256" key="2">
    <source>
        <dbReference type="SAM" id="MobiDB-lite"/>
    </source>
</evidence>
<dbReference type="GO" id="GO:0005739">
    <property type="term" value="C:mitochondrion"/>
    <property type="evidence" value="ECO:0007669"/>
    <property type="project" value="TreeGrafter"/>
</dbReference>
<dbReference type="InterPro" id="IPR008011">
    <property type="entry name" value="Complex1_LYR_dom"/>
</dbReference>
<evidence type="ECO:0000313" key="4">
    <source>
        <dbReference type="EMBL" id="ORY25252.1"/>
    </source>
</evidence>
<feature type="region of interest" description="Disordered" evidence="2">
    <location>
        <begin position="38"/>
        <end position="78"/>
    </location>
</feature>
<sequence length="168" mass="18678">MRLQQLQSISVLTRSSSSPSSSRLITARCSLSTLLAATSTSPSTTSSSSSTSPPAFTVNEQSNSTATSTTTTHEPTPDLSVLRTQAIKLYKELYRLGKDYPDPAYKFNDRLRRAFEKNAKISDPHALKKQLELGEHIKKEVLALISLKKYRHLRRSYHADEPPRATSV</sequence>
<dbReference type="STRING" id="71784.A0A1Y2ART9"/>
<evidence type="ECO:0000313" key="5">
    <source>
        <dbReference type="Proteomes" id="UP000193986"/>
    </source>
</evidence>